<reference evidence="2" key="1">
    <citation type="submission" date="2022-11" db="UniProtKB">
        <authorList>
            <consortium name="WormBaseParasite"/>
        </authorList>
    </citation>
    <scope>IDENTIFICATION</scope>
</reference>
<keyword evidence="1" id="KW-1185">Reference proteome</keyword>
<accession>A0A914HK72</accession>
<protein>
    <submittedName>
        <fullName evidence="2">Uncharacterized protein</fullName>
    </submittedName>
</protein>
<name>A0A914HK72_GLORO</name>
<proteinExistence type="predicted"/>
<sequence>MPSPNPSFTKIDFFSSAQQLVQFSSAQQLVQFSSAQLIGSFLRHNKIGSIFFGTTNWFNFLRHIQSNKYRSF</sequence>
<evidence type="ECO:0000313" key="2">
    <source>
        <dbReference type="WBParaSite" id="Gr19_v10_g1884.t1"/>
    </source>
</evidence>
<organism evidence="1 2">
    <name type="scientific">Globodera rostochiensis</name>
    <name type="common">Golden nematode worm</name>
    <name type="synonym">Heterodera rostochiensis</name>
    <dbReference type="NCBI Taxonomy" id="31243"/>
    <lineage>
        <taxon>Eukaryota</taxon>
        <taxon>Metazoa</taxon>
        <taxon>Ecdysozoa</taxon>
        <taxon>Nematoda</taxon>
        <taxon>Chromadorea</taxon>
        <taxon>Rhabditida</taxon>
        <taxon>Tylenchina</taxon>
        <taxon>Tylenchomorpha</taxon>
        <taxon>Tylenchoidea</taxon>
        <taxon>Heteroderidae</taxon>
        <taxon>Heteroderinae</taxon>
        <taxon>Globodera</taxon>
    </lineage>
</organism>
<evidence type="ECO:0000313" key="1">
    <source>
        <dbReference type="Proteomes" id="UP000887572"/>
    </source>
</evidence>
<dbReference type="AlphaFoldDB" id="A0A914HK72"/>
<dbReference type="Proteomes" id="UP000887572">
    <property type="component" value="Unplaced"/>
</dbReference>
<dbReference type="WBParaSite" id="Gr19_v10_g1884.t1">
    <property type="protein sequence ID" value="Gr19_v10_g1884.t1"/>
    <property type="gene ID" value="Gr19_v10_g1884"/>
</dbReference>